<proteinExistence type="predicted"/>
<protein>
    <submittedName>
        <fullName evidence="3">Uncharacterized protein</fullName>
    </submittedName>
</protein>
<dbReference type="Proteomes" id="UP000266196">
    <property type="component" value="Unassembled WGS sequence"/>
</dbReference>
<evidence type="ECO:0000313" key="4">
    <source>
        <dbReference type="Proteomes" id="UP000266196"/>
    </source>
</evidence>
<evidence type="ECO:0000313" key="5">
    <source>
        <dbReference type="Proteomes" id="UP000286510"/>
    </source>
</evidence>
<dbReference type="EMBL" id="QUTE01020523">
    <property type="protein sequence ID" value="RHY84945.1"/>
    <property type="molecule type" value="Genomic_DNA"/>
</dbReference>
<feature type="compositionally biased region" description="Polar residues" evidence="1">
    <location>
        <begin position="19"/>
        <end position="30"/>
    </location>
</feature>
<dbReference type="EMBL" id="QUTF01026708">
    <property type="protein sequence ID" value="RHY81515.1"/>
    <property type="molecule type" value="Genomic_DNA"/>
</dbReference>
<dbReference type="Proteomes" id="UP000286510">
    <property type="component" value="Unassembled WGS sequence"/>
</dbReference>
<sequence length="297" mass="30653">MNVRRYDLVEPLNEGGPGSASTLYTKPRSSPCPMSSSLGTWGTLVAPVGVAAGAGESNGAVTGVSVGAVNGWLDGARVGRVRFLGGGIAPCHEGKKRKASVFAEDVDDSVEETESPAPQVEVVDLTAELDDDDGVAPTEDAVDWEAKGGVKHDRLGQLEQQAAADLVKSAMHTVGAEGVLKLLEQHLAREEAAKKARAPEEAKAKAKRAEEAKAIAAAAATKAGVGSKEGNASVKGTVVKTEAKVKGEAGGLASLETKCLSESWGSPAGWGGVDFGYVRDITRCLTVVGEFDETRDD</sequence>
<evidence type="ECO:0000256" key="1">
    <source>
        <dbReference type="SAM" id="MobiDB-lite"/>
    </source>
</evidence>
<reference evidence="4 5" key="1">
    <citation type="submission" date="2018-08" db="EMBL/GenBank/DDBJ databases">
        <title>Aphanomyces genome sequencing and annotation.</title>
        <authorList>
            <person name="Minardi D."/>
            <person name="Oidtmann B."/>
            <person name="Van Der Giezen M."/>
            <person name="Studholme D.J."/>
        </authorList>
    </citation>
    <scope>NUCLEOTIDE SEQUENCE [LARGE SCALE GENOMIC DNA]</scope>
    <source>
        <strain evidence="3 4">197901</strain>
        <strain evidence="2 5">FDL457</strain>
    </source>
</reference>
<gene>
    <name evidence="2" type="ORF">DYB26_002639</name>
    <name evidence="3" type="ORF">DYB31_014978</name>
</gene>
<dbReference type="AlphaFoldDB" id="A0A397EL75"/>
<evidence type="ECO:0000313" key="2">
    <source>
        <dbReference type="EMBL" id="RHY81515.1"/>
    </source>
</evidence>
<comment type="caution">
    <text evidence="3">The sequence shown here is derived from an EMBL/GenBank/DDBJ whole genome shotgun (WGS) entry which is preliminary data.</text>
</comment>
<evidence type="ECO:0000313" key="3">
    <source>
        <dbReference type="EMBL" id="RHY84945.1"/>
    </source>
</evidence>
<feature type="region of interest" description="Disordered" evidence="1">
    <location>
        <begin position="1"/>
        <end position="30"/>
    </location>
</feature>
<organism evidence="3 4">
    <name type="scientific">Aphanomyces astaci</name>
    <name type="common">Crayfish plague agent</name>
    <dbReference type="NCBI Taxonomy" id="112090"/>
    <lineage>
        <taxon>Eukaryota</taxon>
        <taxon>Sar</taxon>
        <taxon>Stramenopiles</taxon>
        <taxon>Oomycota</taxon>
        <taxon>Saprolegniomycetes</taxon>
        <taxon>Saprolegniales</taxon>
        <taxon>Verrucalvaceae</taxon>
        <taxon>Aphanomyces</taxon>
    </lineage>
</organism>
<name>A0A397EL75_APHAT</name>
<accession>A0A397EL75</accession>